<evidence type="ECO:0000256" key="1">
    <source>
        <dbReference type="ARBA" id="ARBA00004123"/>
    </source>
</evidence>
<evidence type="ECO:0000313" key="12">
    <source>
        <dbReference type="EMBL" id="KAK8944924.1"/>
    </source>
</evidence>
<proteinExistence type="inferred from homology"/>
<name>A0AAP0BNK5_9ASPA</name>
<accession>A0AAP0BNK5</accession>
<keyword evidence="3" id="KW-0597">Phosphoprotein</keyword>
<comment type="subcellular location">
    <subcellularLocation>
        <location evidence="1">Nucleus</location>
    </subcellularLocation>
</comment>
<dbReference type="PROSITE" id="PS00434">
    <property type="entry name" value="HSF_DOMAIN"/>
    <property type="match status" value="1"/>
</dbReference>
<feature type="domain" description="HSF-type DNA-binding" evidence="11">
    <location>
        <begin position="33"/>
        <end position="57"/>
    </location>
</feature>
<keyword evidence="8" id="KW-0539">Nucleus</keyword>
<evidence type="ECO:0000256" key="6">
    <source>
        <dbReference type="ARBA" id="ARBA00023125"/>
    </source>
</evidence>
<gene>
    <name evidence="12" type="primary">HSFA1</name>
    <name evidence="12" type="ORF">KSP39_PZI008598</name>
</gene>
<dbReference type="GO" id="GO:0005634">
    <property type="term" value="C:nucleus"/>
    <property type="evidence" value="ECO:0007669"/>
    <property type="project" value="UniProtKB-SubCell"/>
</dbReference>
<dbReference type="EMBL" id="JBBWWQ010000006">
    <property type="protein sequence ID" value="KAK8944924.1"/>
    <property type="molecule type" value="Genomic_DNA"/>
</dbReference>
<reference evidence="12 13" key="1">
    <citation type="journal article" date="2022" name="Nat. Plants">
        <title>Genomes of leafy and leafless Platanthera orchids illuminate the evolution of mycoheterotrophy.</title>
        <authorList>
            <person name="Li M.H."/>
            <person name="Liu K.W."/>
            <person name="Li Z."/>
            <person name="Lu H.C."/>
            <person name="Ye Q.L."/>
            <person name="Zhang D."/>
            <person name="Wang J.Y."/>
            <person name="Li Y.F."/>
            <person name="Zhong Z.M."/>
            <person name="Liu X."/>
            <person name="Yu X."/>
            <person name="Liu D.K."/>
            <person name="Tu X.D."/>
            <person name="Liu B."/>
            <person name="Hao Y."/>
            <person name="Liao X.Y."/>
            <person name="Jiang Y.T."/>
            <person name="Sun W.H."/>
            <person name="Chen J."/>
            <person name="Chen Y.Q."/>
            <person name="Ai Y."/>
            <person name="Zhai J.W."/>
            <person name="Wu S.S."/>
            <person name="Zhou Z."/>
            <person name="Hsiao Y.Y."/>
            <person name="Wu W.L."/>
            <person name="Chen Y.Y."/>
            <person name="Lin Y.F."/>
            <person name="Hsu J.L."/>
            <person name="Li C.Y."/>
            <person name="Wang Z.W."/>
            <person name="Zhao X."/>
            <person name="Zhong W.Y."/>
            <person name="Ma X.K."/>
            <person name="Ma L."/>
            <person name="Huang J."/>
            <person name="Chen G.Z."/>
            <person name="Huang M.Z."/>
            <person name="Huang L."/>
            <person name="Peng D.H."/>
            <person name="Luo Y.B."/>
            <person name="Zou S.Q."/>
            <person name="Chen S.P."/>
            <person name="Lan S."/>
            <person name="Tsai W.C."/>
            <person name="Van de Peer Y."/>
            <person name="Liu Z.J."/>
        </authorList>
    </citation>
    <scope>NUCLEOTIDE SEQUENCE [LARGE SCALE GENOMIC DNA]</scope>
    <source>
        <strain evidence="12">Lor287</strain>
    </source>
</reference>
<dbReference type="GO" id="GO:0034605">
    <property type="term" value="P:cellular response to heat"/>
    <property type="evidence" value="ECO:0007669"/>
    <property type="project" value="TreeGrafter"/>
</dbReference>
<dbReference type="SUPFAM" id="SSF46785">
    <property type="entry name" value="Winged helix' DNA-binding domain"/>
    <property type="match status" value="1"/>
</dbReference>
<dbReference type="InterPro" id="IPR036390">
    <property type="entry name" value="WH_DNA-bd_sf"/>
</dbReference>
<evidence type="ECO:0000313" key="13">
    <source>
        <dbReference type="Proteomes" id="UP001418222"/>
    </source>
</evidence>
<keyword evidence="5" id="KW-0346">Stress response</keyword>
<evidence type="ECO:0000256" key="4">
    <source>
        <dbReference type="ARBA" id="ARBA00023015"/>
    </source>
</evidence>
<dbReference type="GO" id="GO:0003700">
    <property type="term" value="F:DNA-binding transcription factor activity"/>
    <property type="evidence" value="ECO:0007669"/>
    <property type="project" value="InterPro"/>
</dbReference>
<dbReference type="InterPro" id="IPR036388">
    <property type="entry name" value="WH-like_DNA-bd_sf"/>
</dbReference>
<sequence length="327" mass="36844">MVDEPSTDSIVSWSLSGRSFVVWKPLVFARDLLPNYFKHSNFSSFVRQLNTYGFRKIDQDHWEFSNEGFLRGQIHLLSTIYRRKSSLAHTLQQLHPLLQNPPVNSCIEVGKFGLDEENERLKRDKNVLMQELVRLRQQHQTTQTHLQALSLSLHGMECRQQQMVSFLAQAVHSPDILAQLVQQNNVDNHVPRRDKKRMFPIQPELDCESSSSAGKLVMHQPSRKPEARLESLNSPTDSLHGRTMPPTLIPRLPSTPIMAGAGKDIRSVGIGFQDFAPAQGVITDKRISEFPSPSYSATELEVALFSPIPGIEGMIPAELEKFSGEAG</sequence>
<organism evidence="12 13">
    <name type="scientific">Platanthera zijinensis</name>
    <dbReference type="NCBI Taxonomy" id="2320716"/>
    <lineage>
        <taxon>Eukaryota</taxon>
        <taxon>Viridiplantae</taxon>
        <taxon>Streptophyta</taxon>
        <taxon>Embryophyta</taxon>
        <taxon>Tracheophyta</taxon>
        <taxon>Spermatophyta</taxon>
        <taxon>Magnoliopsida</taxon>
        <taxon>Liliopsida</taxon>
        <taxon>Asparagales</taxon>
        <taxon>Orchidaceae</taxon>
        <taxon>Orchidoideae</taxon>
        <taxon>Orchideae</taxon>
        <taxon>Orchidinae</taxon>
        <taxon>Platanthera</taxon>
    </lineage>
</organism>
<dbReference type="Pfam" id="PF00447">
    <property type="entry name" value="HSF_DNA-bind"/>
    <property type="match status" value="1"/>
</dbReference>
<dbReference type="Proteomes" id="UP001418222">
    <property type="component" value="Unassembled WGS sequence"/>
</dbReference>
<comment type="subunit">
    <text evidence="2">Homotrimer.</text>
</comment>
<keyword evidence="13" id="KW-1185">Reference proteome</keyword>
<dbReference type="FunFam" id="1.10.10.10:FF:000037">
    <property type="entry name" value="Heat stress transcription factor B-4"/>
    <property type="match status" value="1"/>
</dbReference>
<dbReference type="GO" id="GO:0006357">
    <property type="term" value="P:regulation of transcription by RNA polymerase II"/>
    <property type="evidence" value="ECO:0007669"/>
    <property type="project" value="TreeGrafter"/>
</dbReference>
<evidence type="ECO:0000256" key="2">
    <source>
        <dbReference type="ARBA" id="ARBA00011233"/>
    </source>
</evidence>
<evidence type="ECO:0000256" key="7">
    <source>
        <dbReference type="ARBA" id="ARBA00023163"/>
    </source>
</evidence>
<dbReference type="AlphaFoldDB" id="A0AAP0BNK5"/>
<dbReference type="InterPro" id="IPR000232">
    <property type="entry name" value="HSF_DNA-bd"/>
</dbReference>
<evidence type="ECO:0000259" key="11">
    <source>
        <dbReference type="PROSITE" id="PS00434"/>
    </source>
</evidence>
<dbReference type="PANTHER" id="PTHR10015:SF427">
    <property type="entry name" value="HEAT SHOCK FACTOR PROTEIN"/>
    <property type="match status" value="1"/>
</dbReference>
<keyword evidence="7" id="KW-0804">Transcription</keyword>
<feature type="region of interest" description="Disordered" evidence="10">
    <location>
        <begin position="205"/>
        <end position="252"/>
    </location>
</feature>
<evidence type="ECO:0000256" key="9">
    <source>
        <dbReference type="RuleBase" id="RU004020"/>
    </source>
</evidence>
<comment type="similarity">
    <text evidence="9">Belongs to the HSF family.</text>
</comment>
<evidence type="ECO:0000256" key="3">
    <source>
        <dbReference type="ARBA" id="ARBA00022553"/>
    </source>
</evidence>
<keyword evidence="6" id="KW-0238">DNA-binding</keyword>
<keyword evidence="4" id="KW-0805">Transcription regulation</keyword>
<dbReference type="SMART" id="SM00415">
    <property type="entry name" value="HSF"/>
    <property type="match status" value="1"/>
</dbReference>
<dbReference type="Gene3D" id="1.10.10.10">
    <property type="entry name" value="Winged helix-like DNA-binding domain superfamily/Winged helix DNA-binding domain"/>
    <property type="match status" value="1"/>
</dbReference>
<protein>
    <submittedName>
        <fullName evidence="12">Heat stress transcription factor A-1</fullName>
    </submittedName>
</protein>
<dbReference type="PANTHER" id="PTHR10015">
    <property type="entry name" value="HEAT SHOCK TRANSCRIPTION FACTOR"/>
    <property type="match status" value="1"/>
</dbReference>
<comment type="caution">
    <text evidence="12">The sequence shown here is derived from an EMBL/GenBank/DDBJ whole genome shotgun (WGS) entry which is preliminary data.</text>
</comment>
<evidence type="ECO:0000256" key="5">
    <source>
        <dbReference type="ARBA" id="ARBA00023016"/>
    </source>
</evidence>
<dbReference type="PRINTS" id="PR00056">
    <property type="entry name" value="HSFDOMAIN"/>
</dbReference>
<evidence type="ECO:0000256" key="10">
    <source>
        <dbReference type="SAM" id="MobiDB-lite"/>
    </source>
</evidence>
<evidence type="ECO:0000256" key="8">
    <source>
        <dbReference type="ARBA" id="ARBA00023242"/>
    </source>
</evidence>
<dbReference type="GO" id="GO:0000978">
    <property type="term" value="F:RNA polymerase II cis-regulatory region sequence-specific DNA binding"/>
    <property type="evidence" value="ECO:0007669"/>
    <property type="project" value="TreeGrafter"/>
</dbReference>